<dbReference type="GO" id="GO:0006310">
    <property type="term" value="P:DNA recombination"/>
    <property type="evidence" value="ECO:0007669"/>
    <property type="project" value="UniProtKB-KW"/>
</dbReference>
<dbReference type="GO" id="GO:0016787">
    <property type="term" value="F:hydrolase activity"/>
    <property type="evidence" value="ECO:0007669"/>
    <property type="project" value="UniProtKB-KW"/>
</dbReference>
<evidence type="ECO:0000256" key="8">
    <source>
        <dbReference type="ARBA" id="ARBA00022932"/>
    </source>
</evidence>
<evidence type="ECO:0000313" key="12">
    <source>
        <dbReference type="Proteomes" id="UP000499080"/>
    </source>
</evidence>
<dbReference type="GO" id="GO:0004519">
    <property type="term" value="F:endonuclease activity"/>
    <property type="evidence" value="ECO:0007669"/>
    <property type="project" value="UniProtKB-KW"/>
</dbReference>
<dbReference type="EMBL" id="BGPR01090714">
    <property type="protein sequence ID" value="GBM20410.1"/>
    <property type="molecule type" value="Genomic_DNA"/>
</dbReference>
<evidence type="ECO:0000256" key="1">
    <source>
        <dbReference type="ARBA" id="ARBA00022722"/>
    </source>
</evidence>
<dbReference type="GO" id="GO:0015074">
    <property type="term" value="P:DNA integration"/>
    <property type="evidence" value="ECO:0007669"/>
    <property type="project" value="UniProtKB-KW"/>
</dbReference>
<dbReference type="InterPro" id="IPR039537">
    <property type="entry name" value="Retrotran_Ty1/copia-like"/>
</dbReference>
<gene>
    <name evidence="11" type="primary">POLX_1003</name>
    <name evidence="11" type="ORF">AVEN_71749_1</name>
</gene>
<accession>A0A4Y2DU76</accession>
<dbReference type="Proteomes" id="UP000499080">
    <property type="component" value="Unassembled WGS sequence"/>
</dbReference>
<evidence type="ECO:0000256" key="6">
    <source>
        <dbReference type="ARBA" id="ARBA00022908"/>
    </source>
</evidence>
<protein>
    <submittedName>
        <fullName evidence="11">Retrovirus-related Pol polyprotein from transposon TNT 1-94</fullName>
    </submittedName>
</protein>
<sequence length="201" mass="23161">MKTNYAITTKALLERVYMDIWGPAPVKSLGGNLYFLSIIDDFSRKIDVYIIKRKSEVLECFKKYLYRSERELNVKLKCVRTDNGLKFCSNAFEQLLSGLGIKMERTSVYTPAQNGVAERFNRPAVEGIRSMLQDSGLKPQFWAEALLTFVHVKNRCVHKLTGNKTPIEIWTGSRPSVRHFRIFGSLAHVYIPSERRNKLQP</sequence>
<dbReference type="SUPFAM" id="SSF53098">
    <property type="entry name" value="Ribonuclease H-like"/>
    <property type="match status" value="1"/>
</dbReference>
<keyword evidence="5" id="KW-0460">Magnesium</keyword>
<reference evidence="11 12" key="1">
    <citation type="journal article" date="2019" name="Sci. Rep.">
        <title>Orb-weaving spider Araneus ventricosus genome elucidates the spidroin gene catalogue.</title>
        <authorList>
            <person name="Kono N."/>
            <person name="Nakamura H."/>
            <person name="Ohtoshi R."/>
            <person name="Moran D.A.P."/>
            <person name="Shinohara A."/>
            <person name="Yoshida Y."/>
            <person name="Fujiwara M."/>
            <person name="Mori M."/>
            <person name="Tomita M."/>
            <person name="Arakawa K."/>
        </authorList>
    </citation>
    <scope>NUCLEOTIDE SEQUENCE [LARGE SCALE GENOMIC DNA]</scope>
</reference>
<feature type="domain" description="Integrase catalytic" evidence="10">
    <location>
        <begin position="6"/>
        <end position="174"/>
    </location>
</feature>
<dbReference type="AlphaFoldDB" id="A0A4Y2DU76"/>
<dbReference type="GO" id="GO:0003676">
    <property type="term" value="F:nucleic acid binding"/>
    <property type="evidence" value="ECO:0007669"/>
    <property type="project" value="InterPro"/>
</dbReference>
<keyword evidence="8" id="KW-0239">DNA-directed DNA polymerase</keyword>
<dbReference type="Gene3D" id="3.30.420.10">
    <property type="entry name" value="Ribonuclease H-like superfamily/Ribonuclease H"/>
    <property type="match status" value="1"/>
</dbReference>
<dbReference type="GO" id="GO:0003964">
    <property type="term" value="F:RNA-directed DNA polymerase activity"/>
    <property type="evidence" value="ECO:0007669"/>
    <property type="project" value="UniProtKB-KW"/>
</dbReference>
<dbReference type="InterPro" id="IPR036397">
    <property type="entry name" value="RNaseH_sf"/>
</dbReference>
<keyword evidence="8" id="KW-0548">Nucleotidyltransferase</keyword>
<evidence type="ECO:0000256" key="3">
    <source>
        <dbReference type="ARBA" id="ARBA00022759"/>
    </source>
</evidence>
<organism evidence="11 12">
    <name type="scientific">Araneus ventricosus</name>
    <name type="common">Orbweaver spider</name>
    <name type="synonym">Epeira ventricosa</name>
    <dbReference type="NCBI Taxonomy" id="182803"/>
    <lineage>
        <taxon>Eukaryota</taxon>
        <taxon>Metazoa</taxon>
        <taxon>Ecdysozoa</taxon>
        <taxon>Arthropoda</taxon>
        <taxon>Chelicerata</taxon>
        <taxon>Arachnida</taxon>
        <taxon>Araneae</taxon>
        <taxon>Araneomorphae</taxon>
        <taxon>Entelegynae</taxon>
        <taxon>Araneoidea</taxon>
        <taxon>Araneidae</taxon>
        <taxon>Araneus</taxon>
    </lineage>
</organism>
<evidence type="ECO:0000256" key="4">
    <source>
        <dbReference type="ARBA" id="ARBA00022801"/>
    </source>
</evidence>
<name>A0A4Y2DU76_ARAVE</name>
<dbReference type="GO" id="GO:0046872">
    <property type="term" value="F:metal ion binding"/>
    <property type="evidence" value="ECO:0007669"/>
    <property type="project" value="UniProtKB-KW"/>
</dbReference>
<evidence type="ECO:0000259" key="10">
    <source>
        <dbReference type="PROSITE" id="PS50994"/>
    </source>
</evidence>
<dbReference type="Pfam" id="PF00665">
    <property type="entry name" value="rve"/>
    <property type="match status" value="1"/>
</dbReference>
<dbReference type="PANTHER" id="PTHR42648:SF11">
    <property type="entry name" value="TRANSPOSON TY4-P GAG-POL POLYPROTEIN"/>
    <property type="match status" value="1"/>
</dbReference>
<dbReference type="PANTHER" id="PTHR42648">
    <property type="entry name" value="TRANSPOSASE, PUTATIVE-RELATED"/>
    <property type="match status" value="1"/>
</dbReference>
<keyword evidence="8" id="KW-0808">Transferase</keyword>
<comment type="caution">
    <text evidence="11">The sequence shown here is derived from an EMBL/GenBank/DDBJ whole genome shotgun (WGS) entry which is preliminary data.</text>
</comment>
<proteinExistence type="predicted"/>
<evidence type="ECO:0000256" key="5">
    <source>
        <dbReference type="ARBA" id="ARBA00022842"/>
    </source>
</evidence>
<keyword evidence="3" id="KW-0255">Endonuclease</keyword>
<evidence type="ECO:0000256" key="7">
    <source>
        <dbReference type="ARBA" id="ARBA00022918"/>
    </source>
</evidence>
<keyword evidence="7" id="KW-0695">RNA-directed DNA polymerase</keyword>
<keyword evidence="6" id="KW-0229">DNA integration</keyword>
<evidence type="ECO:0000256" key="9">
    <source>
        <dbReference type="ARBA" id="ARBA00023172"/>
    </source>
</evidence>
<keyword evidence="12" id="KW-1185">Reference proteome</keyword>
<keyword evidence="1" id="KW-0540">Nuclease</keyword>
<dbReference type="OrthoDB" id="7696201at2759"/>
<keyword evidence="9" id="KW-0233">DNA recombination</keyword>
<evidence type="ECO:0000256" key="2">
    <source>
        <dbReference type="ARBA" id="ARBA00022723"/>
    </source>
</evidence>
<keyword evidence="4" id="KW-0378">Hydrolase</keyword>
<keyword evidence="2" id="KW-0479">Metal-binding</keyword>
<dbReference type="InterPro" id="IPR012337">
    <property type="entry name" value="RNaseH-like_sf"/>
</dbReference>
<dbReference type="PROSITE" id="PS50994">
    <property type="entry name" value="INTEGRASE"/>
    <property type="match status" value="1"/>
</dbReference>
<dbReference type="GO" id="GO:0003887">
    <property type="term" value="F:DNA-directed DNA polymerase activity"/>
    <property type="evidence" value="ECO:0007669"/>
    <property type="project" value="UniProtKB-KW"/>
</dbReference>
<evidence type="ECO:0000313" key="11">
    <source>
        <dbReference type="EMBL" id="GBM20410.1"/>
    </source>
</evidence>
<dbReference type="InterPro" id="IPR001584">
    <property type="entry name" value="Integrase_cat-core"/>
</dbReference>